<dbReference type="Pfam" id="PF00512">
    <property type="entry name" value="HisKA"/>
    <property type="match status" value="1"/>
</dbReference>
<feature type="modified residue" description="4-aspartylphosphate" evidence="8">
    <location>
        <position position="646"/>
    </location>
</feature>
<dbReference type="PROSITE" id="PS50109">
    <property type="entry name" value="HIS_KIN"/>
    <property type="match status" value="1"/>
</dbReference>
<sequence>MREDLPEDLAAAIKLGGEMGRRIAEFDWDTHELGPLARWPPPRRTALALALTSPLPIGLFLFADRTLLLYNDAYIVLLGEKHPAALGRSGGEVWWEQWHTIEATMEGLFATGEATQFDNVLYTLTDHGRFCHRYFTVSFSPIVTAGGVVDGVVVVAHETTATVLGQRRLDILNTLAAALMGTRTVADAVRALIGACADQTLDLPFTAVYLEDPATHTAVLRGVTPSAQGLLPATLDELLPPTDGTVPESRRVTDLGQRVPGLAARLDDLTPEQALVIPVGEASAAGALVLGLSPRQHPDERYLGFCRLLADQLNAAFTTAGSYEEQRRRADALAELDRAKTAFLANISHEFRTPLTLLLGPVEEAIAAARGRPAQLARLEIVRRNAQRLLRLVNSLLEFSRTEAGRATANLVRADVGALTAQIASSFTELCRKAGIELVLACRSVFAAVDPQMWETIVLNLLSNAVKFTLSGSITVEVGPEGDGRVRVAVRDTGTGIAPEELPRLFDRFYRADNTRGRTVEGSGIGLSLVRGLVELHGGTIDIDSEFGQGTTVTVRLPAVPAGPVAETAAVTGENPYLAEVRQWLDDPAASARTGRRLVLIADDNADMRRHLERILSARWDTVVYGDGESALRGLREHRPDVVVTDVMMPVLDGFELVEAIRADPAVASTPVLMLSARAGVEAAGEGLASGADDYLPKPFSSADLVNRVAARLTAADRERISREQEETEAARATALARCGSALGAARSVPDILAALVATPVLAPDSAAIGLVDRAHARIRVDHAGGGHAETRERDHTVPLDASAPMAKVIRSGQPLIITDAGQAGAGIRTEAAYPIRDETGAMLGAISLHWAEPRALNPPELELLARIAELAGPAVERMLAAERERRIAADFQEQLLDLDRSSADAVVAAVYQPATKSMRVGGDWYLVTPIGESGRIALSVGDVVGHGLAAATVMSRLRSAIGAAALTITSPSAVLEFTERYAADVPRATCATVAYAVLAPAAHTISYACAGHPYPLLVTPDEVRYLEQGRHPPLAAANFHTSSPVGQAELPPGSLVVLYTDGLIERAGESISDGFDRLAAAARDLWRLPVHEVCAELLSRLAPPGGYNDDVAILAVRPSGAAPRSFVASLPAEVTELPSLRGRLSAWLPTVEPSEQKRYDIVASVGEAVGNAIEHGSGPGRETVFVEVFADADTISATVSDTGRWPADSASGARRRGRGLTIMKGLAEHVDIAPTPRGTHVTLRFRRG</sequence>
<dbReference type="Gene3D" id="1.10.287.130">
    <property type="match status" value="1"/>
</dbReference>
<dbReference type="InterPro" id="IPR036890">
    <property type="entry name" value="HATPase_C_sf"/>
</dbReference>
<dbReference type="InterPro" id="IPR001932">
    <property type="entry name" value="PPM-type_phosphatase-like_dom"/>
</dbReference>
<dbReference type="PROSITE" id="PS50110">
    <property type="entry name" value="RESPONSE_REGULATORY"/>
    <property type="match status" value="1"/>
</dbReference>
<dbReference type="SUPFAM" id="SSF47384">
    <property type="entry name" value="Homodimeric domain of signal transducing histidine kinase"/>
    <property type="match status" value="1"/>
</dbReference>
<dbReference type="PRINTS" id="PR00344">
    <property type="entry name" value="BCTRLSENSOR"/>
</dbReference>
<dbReference type="SUPFAM" id="SSF81606">
    <property type="entry name" value="PP2C-like"/>
    <property type="match status" value="1"/>
</dbReference>
<dbReference type="SUPFAM" id="SSF55781">
    <property type="entry name" value="GAF domain-like"/>
    <property type="match status" value="1"/>
</dbReference>
<evidence type="ECO:0000256" key="8">
    <source>
        <dbReference type="PROSITE-ProRule" id="PRU00169"/>
    </source>
</evidence>
<dbReference type="InterPro" id="IPR003018">
    <property type="entry name" value="GAF"/>
</dbReference>
<evidence type="ECO:0000256" key="2">
    <source>
        <dbReference type="ARBA" id="ARBA00004236"/>
    </source>
</evidence>
<evidence type="ECO:0000313" key="12">
    <source>
        <dbReference type="Proteomes" id="UP000715441"/>
    </source>
</evidence>
<organism evidence="11 12">
    <name type="scientific">Amycolatopsis acididurans</name>
    <dbReference type="NCBI Taxonomy" id="2724524"/>
    <lineage>
        <taxon>Bacteria</taxon>
        <taxon>Bacillati</taxon>
        <taxon>Actinomycetota</taxon>
        <taxon>Actinomycetes</taxon>
        <taxon>Pseudonocardiales</taxon>
        <taxon>Pseudonocardiaceae</taxon>
        <taxon>Amycolatopsis</taxon>
    </lineage>
</organism>
<dbReference type="InterPro" id="IPR003594">
    <property type="entry name" value="HATPase_dom"/>
</dbReference>
<dbReference type="InterPro" id="IPR036097">
    <property type="entry name" value="HisK_dim/P_sf"/>
</dbReference>
<evidence type="ECO:0000256" key="5">
    <source>
        <dbReference type="ARBA" id="ARBA00022679"/>
    </source>
</evidence>
<dbReference type="CDD" id="cd17574">
    <property type="entry name" value="REC_OmpR"/>
    <property type="match status" value="1"/>
</dbReference>
<name>A0ABX1JDX7_9PSEU</name>
<protein>
    <recommendedName>
        <fullName evidence="3">histidine kinase</fullName>
        <ecNumber evidence="3">2.7.13.3</ecNumber>
    </recommendedName>
</protein>
<comment type="catalytic activity">
    <reaction evidence="1">
        <text>ATP + protein L-histidine = ADP + protein N-phospho-L-histidine.</text>
        <dbReference type="EC" id="2.7.13.3"/>
    </reaction>
</comment>
<proteinExistence type="predicted"/>
<dbReference type="EC" id="2.7.13.3" evidence="3"/>
<dbReference type="InterPro" id="IPR029016">
    <property type="entry name" value="GAF-like_dom_sf"/>
</dbReference>
<dbReference type="SMART" id="SM00065">
    <property type="entry name" value="GAF"/>
    <property type="match status" value="1"/>
</dbReference>
<dbReference type="SUPFAM" id="SSF55785">
    <property type="entry name" value="PYP-like sensor domain (PAS domain)"/>
    <property type="match status" value="1"/>
</dbReference>
<keyword evidence="6" id="KW-0418">Kinase</keyword>
<dbReference type="SUPFAM" id="SSF55874">
    <property type="entry name" value="ATPase domain of HSP90 chaperone/DNA topoisomerase II/histidine kinase"/>
    <property type="match status" value="2"/>
</dbReference>
<dbReference type="Gene3D" id="3.30.450.20">
    <property type="entry name" value="PAS domain"/>
    <property type="match status" value="1"/>
</dbReference>
<dbReference type="EMBL" id="JAAXLS010000045">
    <property type="protein sequence ID" value="NKQ57948.1"/>
    <property type="molecule type" value="Genomic_DNA"/>
</dbReference>
<dbReference type="InterPro" id="IPR003661">
    <property type="entry name" value="HisK_dim/P_dom"/>
</dbReference>
<keyword evidence="4 8" id="KW-0597">Phosphoprotein</keyword>
<evidence type="ECO:0000259" key="10">
    <source>
        <dbReference type="PROSITE" id="PS50110"/>
    </source>
</evidence>
<dbReference type="Gene3D" id="3.60.40.10">
    <property type="entry name" value="PPM-type phosphatase domain"/>
    <property type="match status" value="1"/>
</dbReference>
<evidence type="ECO:0000256" key="7">
    <source>
        <dbReference type="ARBA" id="ARBA00023012"/>
    </source>
</evidence>
<dbReference type="InterPro" id="IPR001789">
    <property type="entry name" value="Sig_transdc_resp-reg_receiver"/>
</dbReference>
<comment type="caution">
    <text evidence="11">The sequence shown here is derived from an EMBL/GenBank/DDBJ whole genome shotgun (WGS) entry which is preliminary data.</text>
</comment>
<dbReference type="InterPro" id="IPR011006">
    <property type="entry name" value="CheY-like_superfamily"/>
</dbReference>
<comment type="subcellular location">
    <subcellularLocation>
        <location evidence="2">Cell membrane</location>
    </subcellularLocation>
</comment>
<reference evidence="11 12" key="1">
    <citation type="submission" date="2020-04" db="EMBL/GenBank/DDBJ databases">
        <title>Novel species.</title>
        <authorList>
            <person name="Teo W.F.A."/>
            <person name="Lipun K."/>
            <person name="Srisuk N."/>
            <person name="Duangmal K."/>
        </authorList>
    </citation>
    <scope>NUCLEOTIDE SEQUENCE [LARGE SCALE GENOMIC DNA]</scope>
    <source>
        <strain evidence="11 12">K13G38</strain>
    </source>
</reference>
<dbReference type="SUPFAM" id="SSF52172">
    <property type="entry name" value="CheY-like"/>
    <property type="match status" value="1"/>
</dbReference>
<dbReference type="InterPro" id="IPR004358">
    <property type="entry name" value="Sig_transdc_His_kin-like_C"/>
</dbReference>
<dbReference type="Pfam" id="PF13581">
    <property type="entry name" value="HATPase_c_2"/>
    <property type="match status" value="1"/>
</dbReference>
<dbReference type="SMART" id="SM00448">
    <property type="entry name" value="REC"/>
    <property type="match status" value="1"/>
</dbReference>
<dbReference type="Pfam" id="PF02518">
    <property type="entry name" value="HATPase_c"/>
    <property type="match status" value="1"/>
</dbReference>
<evidence type="ECO:0000313" key="11">
    <source>
        <dbReference type="EMBL" id="NKQ57948.1"/>
    </source>
</evidence>
<evidence type="ECO:0000256" key="4">
    <source>
        <dbReference type="ARBA" id="ARBA00022553"/>
    </source>
</evidence>
<dbReference type="Gene3D" id="3.30.450.40">
    <property type="match status" value="1"/>
</dbReference>
<dbReference type="Pfam" id="PF00072">
    <property type="entry name" value="Response_reg"/>
    <property type="match status" value="1"/>
</dbReference>
<dbReference type="Pfam" id="PF13185">
    <property type="entry name" value="GAF_2"/>
    <property type="match status" value="1"/>
</dbReference>
<keyword evidence="12" id="KW-1185">Reference proteome</keyword>
<dbReference type="SMART" id="SM00388">
    <property type="entry name" value="HisKA"/>
    <property type="match status" value="1"/>
</dbReference>
<dbReference type="CDD" id="cd16936">
    <property type="entry name" value="HATPase_RsbW-like"/>
    <property type="match status" value="1"/>
</dbReference>
<dbReference type="PANTHER" id="PTHR43547:SF2">
    <property type="entry name" value="HYBRID SIGNAL TRANSDUCTION HISTIDINE KINASE C"/>
    <property type="match status" value="1"/>
</dbReference>
<feature type="domain" description="Response regulatory" evidence="10">
    <location>
        <begin position="598"/>
        <end position="713"/>
    </location>
</feature>
<evidence type="ECO:0000256" key="1">
    <source>
        <dbReference type="ARBA" id="ARBA00000085"/>
    </source>
</evidence>
<keyword evidence="5" id="KW-0808">Transferase</keyword>
<feature type="domain" description="Histidine kinase" evidence="9">
    <location>
        <begin position="346"/>
        <end position="561"/>
    </location>
</feature>
<dbReference type="InterPro" id="IPR005467">
    <property type="entry name" value="His_kinase_dom"/>
</dbReference>
<gene>
    <name evidence="11" type="ORF">HFP15_34315</name>
</gene>
<dbReference type="SMART" id="SM00387">
    <property type="entry name" value="HATPase_c"/>
    <property type="match status" value="2"/>
</dbReference>
<evidence type="ECO:0000256" key="3">
    <source>
        <dbReference type="ARBA" id="ARBA00012438"/>
    </source>
</evidence>
<dbReference type="CDD" id="cd16922">
    <property type="entry name" value="HATPase_EvgS-ArcB-TorS-like"/>
    <property type="match status" value="1"/>
</dbReference>
<keyword evidence="7" id="KW-0902">Two-component regulatory system</keyword>
<dbReference type="Gene3D" id="3.30.565.10">
    <property type="entry name" value="Histidine kinase-like ATPase, C-terminal domain"/>
    <property type="match status" value="2"/>
</dbReference>
<dbReference type="PANTHER" id="PTHR43547">
    <property type="entry name" value="TWO-COMPONENT HISTIDINE KINASE"/>
    <property type="match status" value="1"/>
</dbReference>
<evidence type="ECO:0000256" key="6">
    <source>
        <dbReference type="ARBA" id="ARBA00022777"/>
    </source>
</evidence>
<accession>A0ABX1JDX7</accession>
<dbReference type="Pfam" id="PF07228">
    <property type="entry name" value="SpoIIE"/>
    <property type="match status" value="1"/>
</dbReference>
<dbReference type="Gene3D" id="3.40.50.2300">
    <property type="match status" value="1"/>
</dbReference>
<dbReference type="CDD" id="cd00082">
    <property type="entry name" value="HisKA"/>
    <property type="match status" value="1"/>
</dbReference>
<evidence type="ECO:0000259" key="9">
    <source>
        <dbReference type="PROSITE" id="PS50109"/>
    </source>
</evidence>
<dbReference type="SMART" id="SM00331">
    <property type="entry name" value="PP2C_SIG"/>
    <property type="match status" value="1"/>
</dbReference>
<dbReference type="Proteomes" id="UP000715441">
    <property type="component" value="Unassembled WGS sequence"/>
</dbReference>
<dbReference type="InterPro" id="IPR036457">
    <property type="entry name" value="PPM-type-like_dom_sf"/>
</dbReference>
<dbReference type="InterPro" id="IPR035965">
    <property type="entry name" value="PAS-like_dom_sf"/>
</dbReference>
<dbReference type="RefSeq" id="WP_168521282.1">
    <property type="nucleotide sequence ID" value="NZ_JAAXLS010000045.1"/>
</dbReference>